<comment type="similarity">
    <text evidence="1 2">Belongs to the outer membrane factor (OMF) (TC 1.B.17) family.</text>
</comment>
<dbReference type="InterPro" id="IPR003423">
    <property type="entry name" value="OMP_efflux"/>
</dbReference>
<keyword evidence="2" id="KW-0812">Transmembrane</keyword>
<dbReference type="Proteomes" id="UP000663929">
    <property type="component" value="Chromosome"/>
</dbReference>
<dbReference type="PROSITE" id="PS51257">
    <property type="entry name" value="PROKAR_LIPOPROTEIN"/>
    <property type="match status" value="1"/>
</dbReference>
<dbReference type="GO" id="GO:0005886">
    <property type="term" value="C:plasma membrane"/>
    <property type="evidence" value="ECO:0007669"/>
    <property type="project" value="UniProtKB-SubCell"/>
</dbReference>
<dbReference type="EMBL" id="CP071793">
    <property type="protein sequence ID" value="QTD48664.1"/>
    <property type="molecule type" value="Genomic_DNA"/>
</dbReference>
<keyword evidence="2" id="KW-0449">Lipoprotein</keyword>
<dbReference type="Gene3D" id="2.20.200.10">
    <property type="entry name" value="Outer membrane efflux proteins (OEP)"/>
    <property type="match status" value="1"/>
</dbReference>
<dbReference type="RefSeq" id="WP_237378315.1">
    <property type="nucleotide sequence ID" value="NZ_CP071793.1"/>
</dbReference>
<evidence type="ECO:0000313" key="3">
    <source>
        <dbReference type="EMBL" id="QTD48664.1"/>
    </source>
</evidence>
<reference evidence="3" key="1">
    <citation type="submission" date="2021-03" db="EMBL/GenBank/DDBJ databases">
        <title>Acanthopleuribacteraceae sp. M133.</title>
        <authorList>
            <person name="Wang G."/>
        </authorList>
    </citation>
    <scope>NUCLEOTIDE SEQUENCE</scope>
    <source>
        <strain evidence="3">M133</strain>
    </source>
</reference>
<dbReference type="Pfam" id="PF02321">
    <property type="entry name" value="OEP"/>
    <property type="match status" value="2"/>
</dbReference>
<dbReference type="PANTHER" id="PTHR30203:SF25">
    <property type="entry name" value="OUTER MEMBRANE PROTEIN-RELATED"/>
    <property type="match status" value="1"/>
</dbReference>
<evidence type="ECO:0000256" key="2">
    <source>
        <dbReference type="RuleBase" id="RU362097"/>
    </source>
</evidence>
<proteinExistence type="inferred from homology"/>
<dbReference type="Gene3D" id="1.20.1600.10">
    <property type="entry name" value="Outer membrane efflux proteins (OEP)"/>
    <property type="match status" value="1"/>
</dbReference>
<dbReference type="AlphaFoldDB" id="A0A8A4THI6"/>
<comment type="subcellular location">
    <subcellularLocation>
        <location evidence="2">Cell membrane</location>
        <topology evidence="2">Lipid-anchor</topology>
    </subcellularLocation>
</comment>
<sequence>MKKSIAVAASICFMISACVVGPDYKKPTLEVEGWIHAANEEPVDLAWWTLFEDPILNGLVEEVASSNLDIQMAQSRLREARALQGIAKASRYPVISGNGGFTDQQQSLNGPGAAPALIESGQADRRSSLYEAGFDVAWELDLFGGKRRAREAAAARVGVAVAGKRDVAITMIGELARNYIELRGNQKRLRLLSKHVETQEETLRLIRQKVKFGLAREVDETRAKAQLEHTRAQLPNLEAAISSASYRIDILTGRQPGALYQTLATSIPLPAPPEVVPMGLKSDLLRRRPDIQQAERELAESTANIGVKVAELYPSFSLTGSAGYQAVNSLGDLFKGASGLWLLRPSIDMPIFAGGRLRADVEAAEARERHAALSYERTVLNALRETESALVSYAKEQETRIAYMESVQASSRSVELTSRLYRQGLIDFFEVLSAQQSLLTVQDQLAQSETRALSHLIALYKSLGGGWEVIEESMHINQNKEIKDEES</sequence>
<keyword evidence="2" id="KW-1134">Transmembrane beta strand</keyword>
<dbReference type="SUPFAM" id="SSF56954">
    <property type="entry name" value="Outer membrane efflux proteins (OEP)"/>
    <property type="match status" value="1"/>
</dbReference>
<gene>
    <name evidence="3" type="ORF">J3U87_24040</name>
</gene>
<evidence type="ECO:0000313" key="4">
    <source>
        <dbReference type="Proteomes" id="UP000663929"/>
    </source>
</evidence>
<evidence type="ECO:0000256" key="1">
    <source>
        <dbReference type="ARBA" id="ARBA00007613"/>
    </source>
</evidence>
<protein>
    <submittedName>
        <fullName evidence="3">Efflux transporter outer membrane subunit</fullName>
    </submittedName>
</protein>
<dbReference type="GO" id="GO:0015562">
    <property type="term" value="F:efflux transmembrane transporter activity"/>
    <property type="evidence" value="ECO:0007669"/>
    <property type="project" value="InterPro"/>
</dbReference>
<keyword evidence="2" id="KW-0564">Palmitate</keyword>
<accession>A0A8A4THI6</accession>
<keyword evidence="4" id="KW-1185">Reference proteome</keyword>
<dbReference type="KEGG" id="scor:J3U87_24040"/>
<name>A0A8A4THI6_SULCO</name>
<dbReference type="NCBIfam" id="TIGR01845">
    <property type="entry name" value="outer_NodT"/>
    <property type="match status" value="1"/>
</dbReference>
<dbReference type="InterPro" id="IPR010131">
    <property type="entry name" value="MdtP/NodT-like"/>
</dbReference>
<keyword evidence="2" id="KW-0472">Membrane</keyword>
<dbReference type="PANTHER" id="PTHR30203">
    <property type="entry name" value="OUTER MEMBRANE CATION EFFLUX PROTEIN"/>
    <property type="match status" value="1"/>
</dbReference>
<organism evidence="3 4">
    <name type="scientific">Sulfidibacter corallicola</name>
    <dbReference type="NCBI Taxonomy" id="2818388"/>
    <lineage>
        <taxon>Bacteria</taxon>
        <taxon>Pseudomonadati</taxon>
        <taxon>Acidobacteriota</taxon>
        <taxon>Holophagae</taxon>
        <taxon>Acanthopleuribacterales</taxon>
        <taxon>Acanthopleuribacteraceae</taxon>
        <taxon>Sulfidibacter</taxon>
    </lineage>
</organism>